<feature type="transmembrane region" description="Helical" evidence="1">
    <location>
        <begin position="350"/>
        <end position="370"/>
    </location>
</feature>
<organism evidence="5 6">
    <name type="scientific">Arcicella rigui</name>
    <dbReference type="NCBI Taxonomy" id="797020"/>
    <lineage>
        <taxon>Bacteria</taxon>
        <taxon>Pseudomonadati</taxon>
        <taxon>Bacteroidota</taxon>
        <taxon>Cytophagia</taxon>
        <taxon>Cytophagales</taxon>
        <taxon>Flectobacillaceae</taxon>
        <taxon>Arcicella</taxon>
    </lineage>
</organism>
<evidence type="ECO:0000256" key="2">
    <source>
        <dbReference type="SAM" id="SignalP"/>
    </source>
</evidence>
<dbReference type="Proteomes" id="UP001302949">
    <property type="component" value="Unassembled WGS sequence"/>
</dbReference>
<dbReference type="EMBL" id="JAYFUM010000008">
    <property type="protein sequence ID" value="MEA5139191.1"/>
    <property type="molecule type" value="Genomic_DNA"/>
</dbReference>
<keyword evidence="2" id="KW-0732">Signal</keyword>
<evidence type="ECO:0000313" key="6">
    <source>
        <dbReference type="Proteomes" id="UP001302949"/>
    </source>
</evidence>
<dbReference type="PROSITE" id="PS51257">
    <property type="entry name" value="PROKAR_LIPOPROTEIN"/>
    <property type="match status" value="1"/>
</dbReference>
<proteinExistence type="predicted"/>
<feature type="transmembrane region" description="Helical" evidence="1">
    <location>
        <begin position="376"/>
        <end position="393"/>
    </location>
</feature>
<accession>A0ABU5Q8M4</accession>
<feature type="domain" description="Lnb-like transmembrane" evidence="4">
    <location>
        <begin position="264"/>
        <end position="391"/>
    </location>
</feature>
<dbReference type="InterPro" id="IPR057436">
    <property type="entry name" value="5TMH_Lnb"/>
</dbReference>
<feature type="signal peptide" evidence="2">
    <location>
        <begin position="1"/>
        <end position="27"/>
    </location>
</feature>
<dbReference type="Pfam" id="PF13387">
    <property type="entry name" value="Lnb_N"/>
    <property type="match status" value="1"/>
</dbReference>
<keyword evidence="6" id="KW-1185">Reference proteome</keyword>
<comment type="caution">
    <text evidence="5">The sequence shown here is derived from an EMBL/GenBank/DDBJ whole genome shotgun (WGS) entry which is preliminary data.</text>
</comment>
<evidence type="ECO:0000259" key="4">
    <source>
        <dbReference type="Pfam" id="PF25221"/>
    </source>
</evidence>
<sequence length="424" mass="50621">MMKNLSLCKTFFVTLLMCCFLQKSLLAQQLSAGCKVSLITVEPGNELNDAFGHTLLWIYDPMTQVDKAYNFGVYDFETENFYWKFVRGQLPYKMSYAPIQLYQQYYRENHRKMTEQVLDLSIAQKQKVYDELERTYNDPSKRVYMYKFFYDNCATRIRDAIMVACTDSLHLQNIVEMNDSTYRQWMNKCLIRKHHYWSALGMNIALGAPADERILQLKSCYLPENLQRSMRSAKRMTRHVLRFLVRSESTMYETTSIDDEPLFVFTPRFWLLLAFFYTIYVTYNHWKKRQKGYSYDRILFAIVGVVGWVLLFLWFGTDHGVTNNNRNLLWAMPLHLPLILMMKEKNGSYWYGYYFIFVGLLLAMGLFYAVQYSVDITIIVLMLITRAFYHAGFEREHRMTQTKFRKIIKGRRLEVIHKEHVDFE</sequence>
<feature type="domain" description="Lnb N-terminal periplasmic" evidence="3">
    <location>
        <begin position="34"/>
        <end position="184"/>
    </location>
</feature>
<evidence type="ECO:0000313" key="5">
    <source>
        <dbReference type="EMBL" id="MEA5139191.1"/>
    </source>
</evidence>
<name>A0ABU5Q8M4_9BACT</name>
<feature type="chain" id="PRO_5045727690" evidence="2">
    <location>
        <begin position="28"/>
        <end position="424"/>
    </location>
</feature>
<dbReference type="RefSeq" id="WP_323296350.1">
    <property type="nucleotide sequence ID" value="NZ_JAYFUM010000008.1"/>
</dbReference>
<feature type="transmembrane region" description="Helical" evidence="1">
    <location>
        <begin position="298"/>
        <end position="315"/>
    </location>
</feature>
<evidence type="ECO:0000256" key="1">
    <source>
        <dbReference type="SAM" id="Phobius"/>
    </source>
</evidence>
<keyword evidence="1" id="KW-0812">Transmembrane</keyword>
<dbReference type="Pfam" id="PF25221">
    <property type="entry name" value="5TMH_Lnb"/>
    <property type="match status" value="1"/>
</dbReference>
<feature type="transmembrane region" description="Helical" evidence="1">
    <location>
        <begin position="269"/>
        <end position="286"/>
    </location>
</feature>
<reference evidence="5 6" key="1">
    <citation type="submission" date="2023-12" db="EMBL/GenBank/DDBJ databases">
        <title>Novel species of the genus Arcicella isolated from rivers.</title>
        <authorList>
            <person name="Lu H."/>
        </authorList>
    </citation>
    <scope>NUCLEOTIDE SEQUENCE [LARGE SCALE GENOMIC DNA]</scope>
    <source>
        <strain evidence="5 6">KCTC 23307</strain>
    </source>
</reference>
<gene>
    <name evidence="5" type="ORF">VB248_08600</name>
</gene>
<evidence type="ECO:0000259" key="3">
    <source>
        <dbReference type="Pfam" id="PF13387"/>
    </source>
</evidence>
<keyword evidence="1" id="KW-0472">Membrane</keyword>
<keyword evidence="1" id="KW-1133">Transmembrane helix</keyword>
<protein>
    <submittedName>
        <fullName evidence="5">DUF4105 domain-containing protein</fullName>
    </submittedName>
</protein>
<dbReference type="InterPro" id="IPR025178">
    <property type="entry name" value="Lnb_N"/>
</dbReference>